<dbReference type="Proteomes" id="UP000638313">
    <property type="component" value="Unassembled WGS sequence"/>
</dbReference>
<dbReference type="AlphaFoldDB" id="A0A919B9Y2"/>
<proteinExistence type="predicted"/>
<comment type="caution">
    <text evidence="1">The sequence shown here is derived from an EMBL/GenBank/DDBJ whole genome shotgun (WGS) entry which is preliminary data.</text>
</comment>
<reference evidence="1" key="1">
    <citation type="journal article" date="2014" name="Int. J. Syst. Evol. Microbiol.">
        <title>Complete genome sequence of Corynebacterium casei LMG S-19264T (=DSM 44701T), isolated from a smear-ripened cheese.</title>
        <authorList>
            <consortium name="US DOE Joint Genome Institute (JGI-PGF)"/>
            <person name="Walter F."/>
            <person name="Albersmeier A."/>
            <person name="Kalinowski J."/>
            <person name="Ruckert C."/>
        </authorList>
    </citation>
    <scope>NUCLEOTIDE SEQUENCE</scope>
    <source>
        <strain evidence="1">JCM 4059</strain>
    </source>
</reference>
<gene>
    <name evidence="1" type="ORF">GCM10010218_60430</name>
</gene>
<dbReference type="EMBL" id="BNBD01000020">
    <property type="protein sequence ID" value="GHF71008.1"/>
    <property type="molecule type" value="Genomic_DNA"/>
</dbReference>
<name>A0A919B9Y2_9ACTN</name>
<reference evidence="1" key="2">
    <citation type="submission" date="2020-09" db="EMBL/GenBank/DDBJ databases">
        <authorList>
            <person name="Sun Q."/>
            <person name="Ohkuma M."/>
        </authorList>
    </citation>
    <scope>NUCLEOTIDE SEQUENCE</scope>
    <source>
        <strain evidence="1">JCM 4059</strain>
    </source>
</reference>
<dbReference type="RefSeq" id="WP_190132946.1">
    <property type="nucleotide sequence ID" value="NZ_BNBD01000020.1"/>
</dbReference>
<sequence length="637" mass="71177">MPRRGERRRDFRHEDPDLGPVRIGIRQAVTPDSRGKKRVLQFDPSQFACQTLATELADEWVEYIEVTSRRTGTASSHRQGLRLFCEFVDEHLADRAAEASLARSEPDLAEVLLAWEQSLPAQWPRGSTRPGALAANLRILINRRQRHPDRGLALRLAQISAQNHSLAWGVTQELDEFSRKDKAALVKAAWDDIARLRKRLKAGWEMAEAGGHPAEHGWSRLPDLLWALAHRAVHPREMAKKVPFPLPPELAVLVPDNVRTEGQGCGMRGHVLVRSLLNQLYPNERDLHAFRVLLVAATGHSPEEVAGLAEEAVEFTEGGVRLTMIKNRARRIHRRAFTRIDVLDAVEHVREYADRPRLEVSAIVRQLMDATAPLRDLYSERPAPLFLHGALTPSSEFTVGRGRLRRFGCWVKEMGLDLEGRIDIRRLRKSVKVEKAVAFGGRITDIADDHHEETFRGHYAQGTTLRVVSGRVITTAQQSWFDKATAGPVVLDAAAESALEETTPALVELGLSAEQVEDLRSGALEMGVTSCRDPFDSPFSRPGDLCAVAPLRCLECRNAWILPSHLPQLLLFADHLDRLRTRLSPAHFHTLWGQTAANLTAVLTQRSEAETAAARRHIDEGDIALQLPLTAQAEFDA</sequence>
<protein>
    <submittedName>
        <fullName evidence="1">Uncharacterized protein</fullName>
    </submittedName>
</protein>
<evidence type="ECO:0000313" key="2">
    <source>
        <dbReference type="Proteomes" id="UP000638313"/>
    </source>
</evidence>
<keyword evidence="2" id="KW-1185">Reference proteome</keyword>
<organism evidence="1 2">
    <name type="scientific">Streptomyces mashuensis</name>
    <dbReference type="NCBI Taxonomy" id="33904"/>
    <lineage>
        <taxon>Bacteria</taxon>
        <taxon>Bacillati</taxon>
        <taxon>Actinomycetota</taxon>
        <taxon>Actinomycetes</taxon>
        <taxon>Kitasatosporales</taxon>
        <taxon>Streptomycetaceae</taxon>
        <taxon>Streptomyces</taxon>
    </lineage>
</organism>
<evidence type="ECO:0000313" key="1">
    <source>
        <dbReference type="EMBL" id="GHF71008.1"/>
    </source>
</evidence>
<accession>A0A919B9Y2</accession>